<dbReference type="Pfam" id="PF16166">
    <property type="entry name" value="TIC20"/>
    <property type="match status" value="1"/>
</dbReference>
<keyword evidence="3 6" id="KW-0812">Transmembrane</keyword>
<keyword evidence="4 6" id="KW-1133">Transmembrane helix</keyword>
<feature type="transmembrane region" description="Helical" evidence="6">
    <location>
        <begin position="90"/>
        <end position="112"/>
    </location>
</feature>
<evidence type="ECO:0000256" key="1">
    <source>
        <dbReference type="ARBA" id="ARBA00004141"/>
    </source>
</evidence>
<organism evidence="7 8">
    <name type="scientific">Pannus brasiliensis CCIBt3594</name>
    <dbReference type="NCBI Taxonomy" id="1427578"/>
    <lineage>
        <taxon>Bacteria</taxon>
        <taxon>Bacillati</taxon>
        <taxon>Cyanobacteriota</taxon>
        <taxon>Cyanophyceae</taxon>
        <taxon>Oscillatoriophycideae</taxon>
        <taxon>Chroococcales</taxon>
        <taxon>Microcystaceae</taxon>
        <taxon>Pannus</taxon>
    </lineage>
</organism>
<reference evidence="7 8" key="1">
    <citation type="submission" date="2024-01" db="EMBL/GenBank/DDBJ databases">
        <title>Genomic insights into the taxonomy and metabolism of the cyanobacterium Pannus brasiliensis CCIBt3594.</title>
        <authorList>
            <person name="Machado M."/>
            <person name="Botero N.B."/>
            <person name="Andreote A.P.D."/>
            <person name="Feitosa A.M.T."/>
            <person name="Popin R."/>
            <person name="Sivonen K."/>
            <person name="Fiore M.F."/>
        </authorList>
    </citation>
    <scope>NUCLEOTIDE SEQUENCE [LARGE SCALE GENOMIC DNA]</scope>
    <source>
        <strain evidence="7 8">CCIBt3594</strain>
    </source>
</reference>
<dbReference type="RefSeq" id="WP_332866453.1">
    <property type="nucleotide sequence ID" value="NZ_JBAFSM010000038.1"/>
</dbReference>
<evidence type="ECO:0000256" key="4">
    <source>
        <dbReference type="ARBA" id="ARBA00022989"/>
    </source>
</evidence>
<accession>A0AAW9QZY4</accession>
<feature type="transmembrane region" description="Helical" evidence="6">
    <location>
        <begin position="124"/>
        <end position="141"/>
    </location>
</feature>
<dbReference type="AlphaFoldDB" id="A0AAW9QZY4"/>
<feature type="transmembrane region" description="Helical" evidence="6">
    <location>
        <begin position="37"/>
        <end position="55"/>
    </location>
</feature>
<dbReference type="PANTHER" id="PTHR33510:SF5">
    <property type="entry name" value="PROTEIN TIC 20-II, CHLOROPLASTIC"/>
    <property type="match status" value="1"/>
</dbReference>
<name>A0AAW9QZY4_9CHRO</name>
<dbReference type="InterPro" id="IPR005691">
    <property type="entry name" value="Tic20"/>
</dbReference>
<feature type="transmembrane region" description="Helical" evidence="6">
    <location>
        <begin position="12"/>
        <end position="30"/>
    </location>
</feature>
<dbReference type="EMBL" id="JBAFSM010000038">
    <property type="protein sequence ID" value="MEG3438969.1"/>
    <property type="molecule type" value="Genomic_DNA"/>
</dbReference>
<evidence type="ECO:0000313" key="7">
    <source>
        <dbReference type="EMBL" id="MEG3438969.1"/>
    </source>
</evidence>
<evidence type="ECO:0000256" key="2">
    <source>
        <dbReference type="ARBA" id="ARBA00009596"/>
    </source>
</evidence>
<dbReference type="GO" id="GO:0016020">
    <property type="term" value="C:membrane"/>
    <property type="evidence" value="ECO:0007669"/>
    <property type="project" value="UniProtKB-SubCell"/>
</dbReference>
<dbReference type="PANTHER" id="PTHR33510">
    <property type="entry name" value="PROTEIN TIC 20-II, CHLOROPLASTIC"/>
    <property type="match status" value="1"/>
</dbReference>
<evidence type="ECO:0000256" key="5">
    <source>
        <dbReference type="ARBA" id="ARBA00023136"/>
    </source>
</evidence>
<feature type="transmembrane region" description="Helical" evidence="6">
    <location>
        <begin position="61"/>
        <end position="78"/>
    </location>
</feature>
<comment type="caution">
    <text evidence="7">The sequence shown here is derived from an EMBL/GenBank/DDBJ whole genome shotgun (WGS) entry which is preliminary data.</text>
</comment>
<evidence type="ECO:0000256" key="6">
    <source>
        <dbReference type="SAM" id="Phobius"/>
    </source>
</evidence>
<evidence type="ECO:0000313" key="8">
    <source>
        <dbReference type="Proteomes" id="UP001328733"/>
    </source>
</evidence>
<proteinExistence type="inferred from homology"/>
<protein>
    <submittedName>
        <fullName evidence="7">Tic20 family protein</fullName>
    </submittedName>
</protein>
<comment type="similarity">
    <text evidence="2">Belongs to the Tic20 family.</text>
</comment>
<dbReference type="Proteomes" id="UP001328733">
    <property type="component" value="Unassembled WGS sequence"/>
</dbReference>
<keyword evidence="8" id="KW-1185">Reference proteome</keyword>
<comment type="subcellular location">
    <subcellularLocation>
        <location evidence="1">Membrane</location>
        <topology evidence="1">Multi-pass membrane protein</topology>
    </subcellularLocation>
</comment>
<gene>
    <name evidence="7" type="ORF">V0288_17720</name>
</gene>
<evidence type="ECO:0000256" key="3">
    <source>
        <dbReference type="ARBA" id="ARBA00022692"/>
    </source>
</evidence>
<sequence>MTWRGSTDAKDRIFGALAYLLPLYSSYEFGIFLFRQIPGLAEILAIALFPIAFLYNSLNSLGPFGSLIVFFVLFLAVVRNPRIAHFIRFNTMQAILIDILVYLVGLLLSWVARVMGANLIVETLFNVIFLGALAACVYSIVQSVLGKYAEIPTVSDAAYSQVGG</sequence>
<keyword evidence="5 6" id="KW-0472">Membrane</keyword>